<feature type="domain" description="PhnB-like" evidence="1">
    <location>
        <begin position="7"/>
        <end position="124"/>
    </location>
</feature>
<dbReference type="PANTHER" id="PTHR33990:SF2">
    <property type="entry name" value="PHNB-LIKE DOMAIN-CONTAINING PROTEIN"/>
    <property type="match status" value="1"/>
</dbReference>
<dbReference type="Proteomes" id="UP000278036">
    <property type="component" value="Unassembled WGS sequence"/>
</dbReference>
<dbReference type="InterPro" id="IPR028973">
    <property type="entry name" value="PhnB-like"/>
</dbReference>
<evidence type="ECO:0000259" key="1">
    <source>
        <dbReference type="Pfam" id="PF06983"/>
    </source>
</evidence>
<dbReference type="Pfam" id="PF06983">
    <property type="entry name" value="3-dmu-9_3-mt"/>
    <property type="match status" value="1"/>
</dbReference>
<accession>A0A3A9JD44</accession>
<protein>
    <submittedName>
        <fullName evidence="2">VOC family protein</fullName>
    </submittedName>
</protein>
<dbReference type="PANTHER" id="PTHR33990">
    <property type="entry name" value="PROTEIN YJDN-RELATED"/>
    <property type="match status" value="1"/>
</dbReference>
<comment type="caution">
    <text evidence="2">The sequence shown here is derived from an EMBL/GenBank/DDBJ whole genome shotgun (WGS) entry which is preliminary data.</text>
</comment>
<dbReference type="EMBL" id="RAQU01000278">
    <property type="protein sequence ID" value="RKK01404.1"/>
    <property type="molecule type" value="Genomic_DNA"/>
</dbReference>
<dbReference type="EMBL" id="RFLX01000005">
    <property type="protein sequence ID" value="RMI25426.1"/>
    <property type="molecule type" value="Genomic_DNA"/>
</dbReference>
<name>A0A3A9JD44_9PROT</name>
<dbReference type="OrthoDB" id="9806473at2"/>
<evidence type="ECO:0000313" key="5">
    <source>
        <dbReference type="Proteomes" id="UP000278036"/>
    </source>
</evidence>
<keyword evidence="4" id="KW-1185">Reference proteome</keyword>
<evidence type="ECO:0000313" key="4">
    <source>
        <dbReference type="Proteomes" id="UP000274097"/>
    </source>
</evidence>
<dbReference type="Gene3D" id="3.10.180.10">
    <property type="entry name" value="2,3-Dihydroxybiphenyl 1,2-Dioxygenase, domain 1"/>
    <property type="match status" value="1"/>
</dbReference>
<dbReference type="InterPro" id="IPR029068">
    <property type="entry name" value="Glyas_Bleomycin-R_OHBP_Dase"/>
</dbReference>
<evidence type="ECO:0000313" key="2">
    <source>
        <dbReference type="EMBL" id="RKK01404.1"/>
    </source>
</evidence>
<sequence>MSCTLSSLTTCLWFDGQAEEAAEFYVSVFRAAGREAGIGPMLRVGEAGPDPAGRPLVVPFTLDGQSLLGLNGGPHHRFTPAISLAVRCAGQEELDHFWHRLLEGGKPDRCGWLTDRYGLSWQVVPQPLIEMLGDADTAAAGRAMQAMMGMVKLDIAPLRQAFGAAEPAKA</sequence>
<organism evidence="2 5">
    <name type="scientific">Teichococcus wenyumeiae</name>
    <dbReference type="NCBI Taxonomy" id="2478470"/>
    <lineage>
        <taxon>Bacteria</taxon>
        <taxon>Pseudomonadati</taxon>
        <taxon>Pseudomonadota</taxon>
        <taxon>Alphaproteobacteria</taxon>
        <taxon>Acetobacterales</taxon>
        <taxon>Roseomonadaceae</taxon>
        <taxon>Roseomonas</taxon>
    </lineage>
</organism>
<dbReference type="InterPro" id="IPR009725">
    <property type="entry name" value="3_dmu_93_MTrfase"/>
</dbReference>
<dbReference type="Proteomes" id="UP000274097">
    <property type="component" value="Unassembled WGS sequence"/>
</dbReference>
<dbReference type="InParanoid" id="A0A3A9JD44"/>
<evidence type="ECO:0000313" key="3">
    <source>
        <dbReference type="EMBL" id="RMI25426.1"/>
    </source>
</evidence>
<dbReference type="AlphaFoldDB" id="A0A3A9JD44"/>
<dbReference type="PIRSF" id="PIRSF021700">
    <property type="entry name" value="3_dmu_93_MTrfase"/>
    <property type="match status" value="1"/>
</dbReference>
<dbReference type="RefSeq" id="WP_120640881.1">
    <property type="nucleotide sequence ID" value="NZ_RAQU01000278.1"/>
</dbReference>
<proteinExistence type="predicted"/>
<gene>
    <name evidence="2" type="ORF">D6Z83_25150</name>
    <name evidence="3" type="ORF">EBE87_09850</name>
</gene>
<dbReference type="CDD" id="cd06588">
    <property type="entry name" value="PhnB_like"/>
    <property type="match status" value="1"/>
</dbReference>
<dbReference type="SUPFAM" id="SSF54593">
    <property type="entry name" value="Glyoxalase/Bleomycin resistance protein/Dihydroxybiphenyl dioxygenase"/>
    <property type="match status" value="1"/>
</dbReference>
<reference evidence="2 5" key="1">
    <citation type="submission" date="2018-09" db="EMBL/GenBank/DDBJ databases">
        <title>Roseomonas sp. nov., isolated from feces of Tibetan antelopes in the Qinghai-Tibet plateau, China.</title>
        <authorList>
            <person name="Tian Z."/>
        </authorList>
    </citation>
    <scope>NUCLEOTIDE SEQUENCE [LARGE SCALE GENOMIC DNA]</scope>
    <source>
        <strain evidence="3 4">Z23</strain>
        <strain evidence="2 5">Z24</strain>
    </source>
</reference>